<evidence type="ECO:0000256" key="2">
    <source>
        <dbReference type="SAM" id="Phobius"/>
    </source>
</evidence>
<protein>
    <submittedName>
        <fullName evidence="3">Type IV pilin</fullName>
    </submittedName>
</protein>
<dbReference type="EMBL" id="NSDJ01000001">
    <property type="protein sequence ID" value="RKF67917.1"/>
    <property type="molecule type" value="Genomic_DNA"/>
</dbReference>
<proteinExistence type="predicted"/>
<comment type="subcellular location">
    <subcellularLocation>
        <location evidence="1">Membrane</location>
        <topology evidence="1">Single-pass membrane protein</topology>
    </subcellularLocation>
</comment>
<dbReference type="PROSITE" id="PS00409">
    <property type="entry name" value="PROKAR_NTER_METHYL"/>
    <property type="match status" value="1"/>
</dbReference>
<evidence type="ECO:0000256" key="1">
    <source>
        <dbReference type="ARBA" id="ARBA00004167"/>
    </source>
</evidence>
<organism evidence="3 4">
    <name type="scientific">Rahnella variigena</name>
    <dbReference type="NCBI Taxonomy" id="574964"/>
    <lineage>
        <taxon>Bacteria</taxon>
        <taxon>Pseudomonadati</taxon>
        <taxon>Pseudomonadota</taxon>
        <taxon>Gammaproteobacteria</taxon>
        <taxon>Enterobacterales</taxon>
        <taxon>Yersiniaceae</taxon>
        <taxon>Rahnella</taxon>
    </lineage>
</organism>
<dbReference type="Gene3D" id="3.30.1690.10">
    <property type="entry name" value="TcpA-like pilin"/>
    <property type="match status" value="1"/>
</dbReference>
<accession>A0ABX9PV62</accession>
<dbReference type="Proteomes" id="UP000284853">
    <property type="component" value="Unassembled WGS sequence"/>
</dbReference>
<dbReference type="Pfam" id="PF05946">
    <property type="entry name" value="TcpA"/>
    <property type="match status" value="1"/>
</dbReference>
<dbReference type="InterPro" id="IPR045584">
    <property type="entry name" value="Pilin-like"/>
</dbReference>
<dbReference type="InterPro" id="IPR010271">
    <property type="entry name" value="TcpA"/>
</dbReference>
<evidence type="ECO:0000313" key="4">
    <source>
        <dbReference type="Proteomes" id="UP000284853"/>
    </source>
</evidence>
<gene>
    <name evidence="3" type="ORF">CKQ54_05795</name>
</gene>
<keyword evidence="2" id="KW-0472">Membrane</keyword>
<sequence length="242" mass="25194">MKNAITALKRKANQYQELKKQRGVTLLEIIIVLGIIGIIAAGVVVLAQRAFFTQDITDLSDNTNTIHVSVVDAFGKDGVYPVGGAAALGFANENALKTDATGDILSTLYKLGKISNGEARNGISGDYFEIRGVATSTTTGAPLKGFYVSVNGLDMQECRAFVSQVAADWEYVEISSAAAGASPAAPTSLASPALSTRPVTTNMVGILKSLDVPTTPPADLTTADYSMVCANSSTNAVILGSR</sequence>
<dbReference type="NCBIfam" id="TIGR02532">
    <property type="entry name" value="IV_pilin_GFxxxE"/>
    <property type="match status" value="1"/>
</dbReference>
<keyword evidence="2" id="KW-1133">Transmembrane helix</keyword>
<dbReference type="RefSeq" id="WP_120162144.1">
    <property type="nucleotide sequence ID" value="NZ_JBLYPM010000001.1"/>
</dbReference>
<evidence type="ECO:0000313" key="3">
    <source>
        <dbReference type="EMBL" id="RKF67917.1"/>
    </source>
</evidence>
<reference evidence="3 4" key="1">
    <citation type="submission" date="2017-08" db="EMBL/GenBank/DDBJ databases">
        <title>Comparative genomics of bacteria isolated from necrotic lesions of AOD affected trees.</title>
        <authorList>
            <person name="Doonan J."/>
            <person name="Denman S."/>
            <person name="Mcdonald J.E."/>
        </authorList>
    </citation>
    <scope>NUCLEOTIDE SEQUENCE [LARGE SCALE GENOMIC DNA]</scope>
    <source>
        <strain evidence="3 4">CIP 105588</strain>
    </source>
</reference>
<dbReference type="Pfam" id="PF07963">
    <property type="entry name" value="N_methyl"/>
    <property type="match status" value="1"/>
</dbReference>
<dbReference type="SUPFAM" id="SSF54523">
    <property type="entry name" value="Pili subunits"/>
    <property type="match status" value="1"/>
</dbReference>
<dbReference type="GeneID" id="302712184"/>
<feature type="transmembrane region" description="Helical" evidence="2">
    <location>
        <begin position="26"/>
        <end position="47"/>
    </location>
</feature>
<keyword evidence="4" id="KW-1185">Reference proteome</keyword>
<name>A0ABX9PV62_9GAMM</name>
<dbReference type="InterPro" id="IPR012902">
    <property type="entry name" value="N_methyl_site"/>
</dbReference>
<keyword evidence="2" id="KW-0812">Transmembrane</keyword>
<comment type="caution">
    <text evidence="3">The sequence shown here is derived from an EMBL/GenBank/DDBJ whole genome shotgun (WGS) entry which is preliminary data.</text>
</comment>